<dbReference type="Pfam" id="PF20441">
    <property type="entry name" value="TerL_nuclease"/>
    <property type="match status" value="1"/>
</dbReference>
<evidence type="ECO:0000259" key="1">
    <source>
        <dbReference type="Pfam" id="PF20441"/>
    </source>
</evidence>
<dbReference type="GeneID" id="55619884"/>
<gene>
    <name evidence="2" type="primary">14</name>
    <name evidence="2" type="ORF">SEA_KENOSHA_14</name>
</gene>
<protein>
    <submittedName>
        <fullName evidence="2">Terminase</fullName>
    </submittedName>
</protein>
<keyword evidence="3" id="KW-1185">Reference proteome</keyword>
<accession>A0A514CXK0</accession>
<dbReference type="Proteomes" id="UP000318324">
    <property type="component" value="Segment"/>
</dbReference>
<proteinExistence type="predicted"/>
<dbReference type="GO" id="GO:0004519">
    <property type="term" value="F:endonuclease activity"/>
    <property type="evidence" value="ECO:0007669"/>
    <property type="project" value="InterPro"/>
</dbReference>
<name>A0A514CXK0_9CAUD</name>
<feature type="domain" description="Terminase large subunit-like endonuclease" evidence="1">
    <location>
        <begin position="303"/>
        <end position="572"/>
    </location>
</feature>
<dbReference type="KEGG" id="vg:55619884"/>
<dbReference type="RefSeq" id="YP_009849448.1">
    <property type="nucleotide sequence ID" value="NC_048793.1"/>
</dbReference>
<dbReference type="EMBL" id="MN010761">
    <property type="protein sequence ID" value="QDH85245.1"/>
    <property type="molecule type" value="Genomic_DNA"/>
</dbReference>
<dbReference type="PANTHER" id="PTHR41287:SF1">
    <property type="entry name" value="PROTEIN YMFN"/>
    <property type="match status" value="1"/>
</dbReference>
<dbReference type="InterPro" id="IPR046462">
    <property type="entry name" value="TerL_nuclease"/>
</dbReference>
<evidence type="ECO:0000313" key="2">
    <source>
        <dbReference type="EMBL" id="QDH85245.1"/>
    </source>
</evidence>
<organism evidence="2 3">
    <name type="scientific">Gordonia phage Kenosha</name>
    <dbReference type="NCBI Taxonomy" id="2588490"/>
    <lineage>
        <taxon>Viruses</taxon>
        <taxon>Duplodnaviria</taxon>
        <taxon>Heunggongvirae</taxon>
        <taxon>Uroviricota</taxon>
        <taxon>Caudoviricetes</taxon>
        <taxon>Deejayvirinae</taxon>
        <taxon>Kenoshavirus</taxon>
        <taxon>Kenoshavirus kenosha</taxon>
    </lineage>
</organism>
<dbReference type="PANTHER" id="PTHR41287">
    <property type="match status" value="1"/>
</dbReference>
<sequence>MGLSNTAVPTYYGQFRDSVLRGEIPVNREIALEMNRIDDLIANPNMYYDDQSIEGFIRYCENEMTLTDGSDLHLLDSFKLWAEQVFGWYYFVERSVYVPYEDKHGGRYVNRTIRKRLTTKQYLIVARGAAKSLYESLIQSYFLNVDTSTTHQITTSPTMKQSEEVMSPFRTAITRARGPLFEFLTEGSMQNTTGNRGNRQKLASTKKGIENFLTGSMLEVRPMAITKLQGLRPKVSTVDEWLSGDIREDVIGAIEQGASKLDDYIIIAVSSEGTIRNGSGDTIKMELADILKGEYSAPHVSIWHYKLDSLEEVAQPEMWLKANPNLGKTVTYETYHLDVERAEKAPASRNDILAKRFGIPMEGYTYFFTYEETLPHRRQNFWRHPCSLGADLSQGDDFCAFTFFFPLRNGKFGIKTRSYITELTLMKLPGALRFKYDEFVNEGSLHVMPGTILDMMEVYEDLDRHIEDREYDVRSLGFDPYNAKEFVTRWEAENGPFGIEKVIQGARTESVPLGELKILSEQRQLIFDESLMSFTMGNAITLEDTNGNRKLLKKRQEEKIDNVAAMMDAYIAYKANKEAFE</sequence>
<reference evidence="2 3" key="1">
    <citation type="submission" date="2019-05" db="EMBL/GenBank/DDBJ databases">
        <authorList>
            <person name="Anderson T.C."/>
            <person name="Ballou V.G."/>
            <person name="Berkey V.K."/>
            <person name="Bonaccorso K.R."/>
            <person name="Busby L.B."/>
            <person name="Carey D.A."/>
            <person name="Cutaia C."/>
            <person name="Dalenburg J."/>
            <person name="Diaz-Ramirez E.N."/>
            <person name="Holmes K.J."/>
            <person name="Liner T.A."/>
            <person name="McGrew S.T."/>
            <person name="Meares D.P."/>
            <person name="Mordente R.E."/>
            <person name="Pietrzak P.A."/>
            <person name="Shirley O.A."/>
            <person name="Slimani Z."/>
            <person name="Smith A.M."/>
            <person name="Wallace S.D."/>
            <person name="Wright Y.S."/>
            <person name="Williams D.C."/>
            <person name="Garlena R.A."/>
            <person name="Russell D.A."/>
            <person name="Pope W.H."/>
            <person name="Jacobs-Sera D."/>
            <person name="Hatfull G.F."/>
        </authorList>
    </citation>
    <scope>NUCLEOTIDE SEQUENCE [LARGE SCALE GENOMIC DNA]</scope>
</reference>
<evidence type="ECO:0000313" key="3">
    <source>
        <dbReference type="Proteomes" id="UP000318324"/>
    </source>
</evidence>
<dbReference type="InterPro" id="IPR005021">
    <property type="entry name" value="Terminase_largesu-like"/>
</dbReference>